<dbReference type="RefSeq" id="WP_132027064.1">
    <property type="nucleotide sequence ID" value="NZ_CP068564.1"/>
</dbReference>
<comment type="caution">
    <text evidence="3">The sequence shown here is derived from an EMBL/GenBank/DDBJ whole genome shotgun (WGS) entry which is preliminary data.</text>
</comment>
<dbReference type="EC" id="3.1.1.96" evidence="2"/>
<keyword evidence="2" id="KW-0820">tRNA-binding</keyword>
<comment type="similarity">
    <text evidence="1 2">Belongs to the DTD family.</text>
</comment>
<evidence type="ECO:0000256" key="2">
    <source>
        <dbReference type="HAMAP-Rule" id="MF_00518"/>
    </source>
</evidence>
<name>A0A4V2UU77_9FIRM</name>
<dbReference type="FunFam" id="3.50.80.10:FF:000001">
    <property type="entry name" value="D-aminoacyl-tRNA deacylase"/>
    <property type="match status" value="1"/>
</dbReference>
<comment type="function">
    <text evidence="2">An aminoacyl-tRNA editing enzyme that deacylates mischarged D-aminoacyl-tRNAs. Also deacylates mischarged glycyl-tRNA(Ala), protecting cells against glycine mischarging by AlaRS. Acts via tRNA-based rather than protein-based catalysis; rejects L-amino acids rather than detecting D-amino acids in the active site. By recycling D-aminoacyl-tRNA to D-amino acids and free tRNA molecules, this enzyme counteracts the toxicity associated with the formation of D-aminoacyl-tRNA entities in vivo and helps enforce protein L-homochirality.</text>
</comment>
<dbReference type="Gene3D" id="3.50.80.10">
    <property type="entry name" value="D-tyrosyl-tRNA(Tyr) deacylase"/>
    <property type="match status" value="1"/>
</dbReference>
<comment type="subunit">
    <text evidence="2">Homodimer.</text>
</comment>
<dbReference type="InterPro" id="IPR023509">
    <property type="entry name" value="DTD-like_sf"/>
</dbReference>
<dbReference type="AlphaFoldDB" id="A0A4V2UU77"/>
<keyword evidence="4" id="KW-1185">Reference proteome</keyword>
<dbReference type="PANTHER" id="PTHR10472">
    <property type="entry name" value="D-TYROSYL-TRNA TYR DEACYLASE"/>
    <property type="match status" value="1"/>
</dbReference>
<keyword evidence="2" id="KW-0378">Hydrolase</keyword>
<evidence type="ECO:0000313" key="3">
    <source>
        <dbReference type="EMBL" id="TCS89565.1"/>
    </source>
</evidence>
<dbReference type="InterPro" id="IPR003732">
    <property type="entry name" value="Daa-tRNA_deacyls_DTD"/>
</dbReference>
<evidence type="ECO:0000256" key="1">
    <source>
        <dbReference type="ARBA" id="ARBA00009673"/>
    </source>
</evidence>
<dbReference type="Proteomes" id="UP000294567">
    <property type="component" value="Unassembled WGS sequence"/>
</dbReference>
<dbReference type="GO" id="GO:0005737">
    <property type="term" value="C:cytoplasm"/>
    <property type="evidence" value="ECO:0007669"/>
    <property type="project" value="UniProtKB-SubCell"/>
</dbReference>
<dbReference type="GO" id="GO:0043908">
    <property type="term" value="F:Ser(Gly)-tRNA(Ala) hydrolase activity"/>
    <property type="evidence" value="ECO:0007669"/>
    <property type="project" value="UniProtKB-UniRule"/>
</dbReference>
<protein>
    <recommendedName>
        <fullName evidence="2">D-aminoacyl-tRNA deacylase</fullName>
        <shortName evidence="2">DTD</shortName>
        <ecNumber evidence="2">3.1.1.96</ecNumber>
    </recommendedName>
    <alternativeName>
        <fullName evidence="2">Gly-tRNA(Ala) deacylase</fullName>
        <ecNumber evidence="2">3.1.1.-</ecNumber>
    </alternativeName>
</protein>
<dbReference type="CDD" id="cd00563">
    <property type="entry name" value="Dtyr_deacylase"/>
    <property type="match status" value="1"/>
</dbReference>
<reference evidence="3 4" key="1">
    <citation type="submission" date="2019-03" db="EMBL/GenBank/DDBJ databases">
        <title>Genomic Encyclopedia of Type Strains, Phase IV (KMG-IV): sequencing the most valuable type-strain genomes for metagenomic binning, comparative biology and taxonomic classification.</title>
        <authorList>
            <person name="Goeker M."/>
        </authorList>
    </citation>
    <scope>NUCLEOTIDE SEQUENCE [LARGE SCALE GENOMIC DNA]</scope>
    <source>
        <strain evidence="3 4">DSM 26752</strain>
    </source>
</reference>
<dbReference type="EC" id="3.1.1.-" evidence="2"/>
<dbReference type="PANTHER" id="PTHR10472:SF5">
    <property type="entry name" value="D-AMINOACYL-TRNA DEACYLASE 1"/>
    <property type="match status" value="1"/>
</dbReference>
<dbReference type="GO" id="GO:0000049">
    <property type="term" value="F:tRNA binding"/>
    <property type="evidence" value="ECO:0007669"/>
    <property type="project" value="UniProtKB-UniRule"/>
</dbReference>
<dbReference type="Pfam" id="PF02580">
    <property type="entry name" value="Tyr_Deacylase"/>
    <property type="match status" value="1"/>
</dbReference>
<organism evidence="3 4">
    <name type="scientific">Keratinibaculum paraultunense</name>
    <dbReference type="NCBI Taxonomy" id="1278232"/>
    <lineage>
        <taxon>Bacteria</taxon>
        <taxon>Bacillati</taxon>
        <taxon>Bacillota</taxon>
        <taxon>Tissierellia</taxon>
        <taxon>Tissierellales</taxon>
        <taxon>Tepidimicrobiaceae</taxon>
        <taxon>Keratinibaculum</taxon>
    </lineage>
</organism>
<dbReference type="EMBL" id="SMAE01000005">
    <property type="protein sequence ID" value="TCS89565.1"/>
    <property type="molecule type" value="Genomic_DNA"/>
</dbReference>
<dbReference type="OrthoDB" id="9801395at2"/>
<proteinExistence type="inferred from homology"/>
<keyword evidence="2" id="KW-0694">RNA-binding</keyword>
<dbReference type="SUPFAM" id="SSF69500">
    <property type="entry name" value="DTD-like"/>
    <property type="match status" value="1"/>
</dbReference>
<evidence type="ECO:0000313" key="4">
    <source>
        <dbReference type="Proteomes" id="UP000294567"/>
    </source>
</evidence>
<comment type="domain">
    <text evidence="2">A Gly-cisPro motif from one monomer fits into the active site of the other monomer to allow specific chiral rejection of L-amino acids.</text>
</comment>
<sequence length="149" mass="16678">MRAVVQRVLNANVEVNGKIVGDIKKGLLVFLGIGNDDNNKDLNYMVDKILGLRIFEDNNNKMNLSLLDIKGEILVVSQFTLYGDVRKGRRPSFTDSAKPDIAEKMYNQFINKCKQKGVKTEKGVFGADMKVKLVNDGPVTILIDSKKIF</sequence>
<comment type="subcellular location">
    <subcellularLocation>
        <location evidence="2">Cytoplasm</location>
    </subcellularLocation>
</comment>
<dbReference type="GO" id="GO:0106026">
    <property type="term" value="F:Gly-tRNA(Ala) deacylase activity"/>
    <property type="evidence" value="ECO:0007669"/>
    <property type="project" value="UniProtKB-UniRule"/>
</dbReference>
<dbReference type="HAMAP" id="MF_00518">
    <property type="entry name" value="Deacylase_Dtd"/>
    <property type="match status" value="1"/>
</dbReference>
<feature type="short sequence motif" description="Gly-cisPro motif, important for rejection of L-amino acids" evidence="2">
    <location>
        <begin position="137"/>
        <end position="138"/>
    </location>
</feature>
<dbReference type="NCBIfam" id="TIGR00256">
    <property type="entry name" value="D-aminoacyl-tRNA deacylase"/>
    <property type="match status" value="1"/>
</dbReference>
<keyword evidence="2" id="KW-0963">Cytoplasm</keyword>
<comment type="catalytic activity">
    <reaction evidence="2">
        <text>a D-aminoacyl-tRNA + H2O = a tRNA + a D-alpha-amino acid + H(+)</text>
        <dbReference type="Rhea" id="RHEA:13953"/>
        <dbReference type="Rhea" id="RHEA-COMP:10123"/>
        <dbReference type="Rhea" id="RHEA-COMP:10124"/>
        <dbReference type="ChEBI" id="CHEBI:15377"/>
        <dbReference type="ChEBI" id="CHEBI:15378"/>
        <dbReference type="ChEBI" id="CHEBI:59871"/>
        <dbReference type="ChEBI" id="CHEBI:78442"/>
        <dbReference type="ChEBI" id="CHEBI:79333"/>
        <dbReference type="EC" id="3.1.1.96"/>
    </reaction>
</comment>
<dbReference type="GO" id="GO:0019478">
    <property type="term" value="P:D-amino acid catabolic process"/>
    <property type="evidence" value="ECO:0007669"/>
    <property type="project" value="UniProtKB-UniRule"/>
</dbReference>
<dbReference type="GO" id="GO:0051500">
    <property type="term" value="F:D-tyrosyl-tRNA(Tyr) deacylase activity"/>
    <property type="evidence" value="ECO:0007669"/>
    <property type="project" value="TreeGrafter"/>
</dbReference>
<comment type="catalytic activity">
    <reaction evidence="2">
        <text>glycyl-tRNA(Ala) + H2O = tRNA(Ala) + glycine + H(+)</text>
        <dbReference type="Rhea" id="RHEA:53744"/>
        <dbReference type="Rhea" id="RHEA-COMP:9657"/>
        <dbReference type="Rhea" id="RHEA-COMP:13640"/>
        <dbReference type="ChEBI" id="CHEBI:15377"/>
        <dbReference type="ChEBI" id="CHEBI:15378"/>
        <dbReference type="ChEBI" id="CHEBI:57305"/>
        <dbReference type="ChEBI" id="CHEBI:78442"/>
        <dbReference type="ChEBI" id="CHEBI:78522"/>
    </reaction>
</comment>
<accession>A0A4V2UU77</accession>
<gene>
    <name evidence="2" type="primary">dtd</name>
    <name evidence="3" type="ORF">EDD65_10536</name>
</gene>